<dbReference type="EMBL" id="JBEUSY010000377">
    <property type="protein sequence ID" value="KAL1235251.1"/>
    <property type="molecule type" value="Genomic_DNA"/>
</dbReference>
<name>A0ABR3KD53_TRISP</name>
<evidence type="ECO:0000313" key="1">
    <source>
        <dbReference type="EMBL" id="KAL1235251.1"/>
    </source>
</evidence>
<evidence type="ECO:0000313" key="2">
    <source>
        <dbReference type="Proteomes" id="UP001558632"/>
    </source>
</evidence>
<reference evidence="1 2" key="1">
    <citation type="submission" date="2024-07" db="EMBL/GenBank/DDBJ databases">
        <title>Enhanced genomic and transcriptomic resources for Trichinella pseudospiralis and T. spiralis underpin the discovery of pronounced molecular differences between stages and species.</title>
        <authorList>
            <person name="Pasi K.K."/>
            <person name="La Rosa G."/>
            <person name="Gomez-Morales M.A."/>
            <person name="Tosini F."/>
            <person name="Sumanam S."/>
            <person name="Young N.D."/>
            <person name="Chang B.C."/>
            <person name="Robin G.B."/>
        </authorList>
    </citation>
    <scope>NUCLEOTIDE SEQUENCE [LARGE SCALE GENOMIC DNA]</scope>
    <source>
        <strain evidence="1">ISS534</strain>
    </source>
</reference>
<proteinExistence type="predicted"/>
<sequence>MSVRTSSELKLHHIPTAIAKSSITSASTPKSTSLNFLMKSGSDDLYILTCVRYCTTLSESHAKLYVFKIL</sequence>
<accession>A0ABR3KD53</accession>
<gene>
    <name evidence="1" type="ORF">TSPI_04203</name>
</gene>
<protein>
    <submittedName>
        <fullName evidence="1">Uncharacterized protein</fullName>
    </submittedName>
</protein>
<organism evidence="1 2">
    <name type="scientific">Trichinella spiralis</name>
    <name type="common">Trichina worm</name>
    <dbReference type="NCBI Taxonomy" id="6334"/>
    <lineage>
        <taxon>Eukaryota</taxon>
        <taxon>Metazoa</taxon>
        <taxon>Ecdysozoa</taxon>
        <taxon>Nematoda</taxon>
        <taxon>Enoplea</taxon>
        <taxon>Dorylaimia</taxon>
        <taxon>Trichinellida</taxon>
        <taxon>Trichinellidae</taxon>
        <taxon>Trichinella</taxon>
    </lineage>
</organism>
<comment type="caution">
    <text evidence="1">The sequence shown here is derived from an EMBL/GenBank/DDBJ whole genome shotgun (WGS) entry which is preliminary data.</text>
</comment>
<keyword evidence="2" id="KW-1185">Reference proteome</keyword>
<dbReference type="Proteomes" id="UP001558632">
    <property type="component" value="Unassembled WGS sequence"/>
</dbReference>